<dbReference type="EMBL" id="AZGK01000003">
    <property type="protein sequence ID" value="KRM46996.1"/>
    <property type="molecule type" value="Genomic_DNA"/>
</dbReference>
<evidence type="ECO:0000313" key="5">
    <source>
        <dbReference type="EMBL" id="KRM46996.1"/>
    </source>
</evidence>
<evidence type="ECO:0000256" key="2">
    <source>
        <dbReference type="ARBA" id="ARBA00023125"/>
    </source>
</evidence>
<dbReference type="RefSeq" id="WP_057910908.1">
    <property type="nucleotide sequence ID" value="NZ_AZGK01000003.1"/>
</dbReference>
<dbReference type="PRINTS" id="PR00032">
    <property type="entry name" value="HTHARAC"/>
</dbReference>
<dbReference type="PATRIC" id="fig|1423784.4.peg.1459"/>
<evidence type="ECO:0000259" key="4">
    <source>
        <dbReference type="PROSITE" id="PS01124"/>
    </source>
</evidence>
<accession>A0A0R1Z1Y1</accession>
<protein>
    <submittedName>
        <fullName evidence="5">AraC family transcriptional regulator</fullName>
    </submittedName>
</protein>
<comment type="caution">
    <text evidence="5">The sequence shown here is derived from an EMBL/GenBank/DDBJ whole genome shotgun (WGS) entry which is preliminary data.</text>
</comment>
<evidence type="ECO:0000256" key="1">
    <source>
        <dbReference type="ARBA" id="ARBA00023015"/>
    </source>
</evidence>
<organism evidence="5 6">
    <name type="scientific">Lentilactobacillus parabuchneri DSM 5707 = NBRC 107865</name>
    <dbReference type="NCBI Taxonomy" id="1423784"/>
    <lineage>
        <taxon>Bacteria</taxon>
        <taxon>Bacillati</taxon>
        <taxon>Bacillota</taxon>
        <taxon>Bacilli</taxon>
        <taxon>Lactobacillales</taxon>
        <taxon>Lactobacillaceae</taxon>
        <taxon>Lentilactobacillus</taxon>
    </lineage>
</organism>
<dbReference type="GeneID" id="69803309"/>
<dbReference type="Gene3D" id="1.10.10.60">
    <property type="entry name" value="Homeodomain-like"/>
    <property type="match status" value="2"/>
</dbReference>
<dbReference type="GO" id="GO:0003700">
    <property type="term" value="F:DNA-binding transcription factor activity"/>
    <property type="evidence" value="ECO:0007669"/>
    <property type="project" value="InterPro"/>
</dbReference>
<dbReference type="InterPro" id="IPR018060">
    <property type="entry name" value="HTH_AraC"/>
</dbReference>
<sequence length="406" mass="45298">MSQQNSHQTAELIYSITHIDVALFTQDGRALIRLQDNPTADLQAPEQLQSIIDSLKPLEVNHYLVTNSALLTWVAVKLANPTGTIGLLGPFLTAPPTTTEINAILIKNNDTISERRQLEQRYQSLPVLSSQKIADLATLMINLFSQPLIVPQKQGQSDDTTHLRDQSIATVNSDNKRQIEENYLNEEKITNAIATGNQAAVRQLNTTMTRIFDSFSKRIPNQPLRSSKNICFVFNTICRIAAHQGGVHPVFLNAISEKYALLIERQNNLAGLHTLVGSMTTEYCQLVQDVSTSGASPMIKRALDYILLNLGHHIALDDIAAAVGSHPSYLSRKFKQEIGLSVTDYINQRRIVEAKKYLVHAEPSITDIAMIIGFNDLTYFIRVFKRFVGVTPSEFRRHPTDSGPQK</sequence>
<evidence type="ECO:0000256" key="3">
    <source>
        <dbReference type="ARBA" id="ARBA00023163"/>
    </source>
</evidence>
<reference evidence="5 6" key="1">
    <citation type="journal article" date="2015" name="Genome Announc.">
        <title>Expanding the biotechnology potential of lactobacilli through comparative genomics of 213 strains and associated genera.</title>
        <authorList>
            <person name="Sun Z."/>
            <person name="Harris H.M."/>
            <person name="McCann A."/>
            <person name="Guo C."/>
            <person name="Argimon S."/>
            <person name="Zhang W."/>
            <person name="Yang X."/>
            <person name="Jeffery I.B."/>
            <person name="Cooney J.C."/>
            <person name="Kagawa T.F."/>
            <person name="Liu W."/>
            <person name="Song Y."/>
            <person name="Salvetti E."/>
            <person name="Wrobel A."/>
            <person name="Rasinkangas P."/>
            <person name="Parkhill J."/>
            <person name="Rea M.C."/>
            <person name="O'Sullivan O."/>
            <person name="Ritari J."/>
            <person name="Douillard F.P."/>
            <person name="Paul Ross R."/>
            <person name="Yang R."/>
            <person name="Briner A.E."/>
            <person name="Felis G.E."/>
            <person name="de Vos W.M."/>
            <person name="Barrangou R."/>
            <person name="Klaenhammer T.R."/>
            <person name="Caufield P.W."/>
            <person name="Cui Y."/>
            <person name="Zhang H."/>
            <person name="O'Toole P.W."/>
        </authorList>
    </citation>
    <scope>NUCLEOTIDE SEQUENCE [LARGE SCALE GENOMIC DNA]</scope>
    <source>
        <strain evidence="5 6">DSM 5707</strain>
    </source>
</reference>
<dbReference type="GO" id="GO:0043565">
    <property type="term" value="F:sequence-specific DNA binding"/>
    <property type="evidence" value="ECO:0007669"/>
    <property type="project" value="InterPro"/>
</dbReference>
<dbReference type="InterPro" id="IPR018062">
    <property type="entry name" value="HTH_AraC-typ_CS"/>
</dbReference>
<evidence type="ECO:0000313" key="6">
    <source>
        <dbReference type="Proteomes" id="UP000051957"/>
    </source>
</evidence>
<name>A0A0R1Z1Y1_9LACO</name>
<dbReference type="PANTHER" id="PTHR43280:SF2">
    <property type="entry name" value="HTH-TYPE TRANSCRIPTIONAL REGULATOR EXSA"/>
    <property type="match status" value="1"/>
</dbReference>
<feature type="domain" description="HTH araC/xylS-type" evidence="4">
    <location>
        <begin position="300"/>
        <end position="398"/>
    </location>
</feature>
<keyword evidence="3" id="KW-0804">Transcription</keyword>
<dbReference type="PROSITE" id="PS01124">
    <property type="entry name" value="HTH_ARAC_FAMILY_2"/>
    <property type="match status" value="1"/>
</dbReference>
<dbReference type="InterPro" id="IPR009057">
    <property type="entry name" value="Homeodomain-like_sf"/>
</dbReference>
<proteinExistence type="predicted"/>
<gene>
    <name evidence="5" type="ORF">FC51_GL001427</name>
</gene>
<dbReference type="SMART" id="SM00342">
    <property type="entry name" value="HTH_ARAC"/>
    <property type="match status" value="1"/>
</dbReference>
<dbReference type="SUPFAM" id="SSF46689">
    <property type="entry name" value="Homeodomain-like"/>
    <property type="match status" value="2"/>
</dbReference>
<dbReference type="PANTHER" id="PTHR43280">
    <property type="entry name" value="ARAC-FAMILY TRANSCRIPTIONAL REGULATOR"/>
    <property type="match status" value="1"/>
</dbReference>
<keyword evidence="2" id="KW-0238">DNA-binding</keyword>
<keyword evidence="1" id="KW-0805">Transcription regulation</keyword>
<dbReference type="Pfam" id="PF12833">
    <property type="entry name" value="HTH_18"/>
    <property type="match status" value="1"/>
</dbReference>
<dbReference type="AlphaFoldDB" id="A0A0R1Z1Y1"/>
<dbReference type="PROSITE" id="PS00041">
    <property type="entry name" value="HTH_ARAC_FAMILY_1"/>
    <property type="match status" value="1"/>
</dbReference>
<dbReference type="InterPro" id="IPR020449">
    <property type="entry name" value="Tscrpt_reg_AraC-type_HTH"/>
</dbReference>
<dbReference type="Proteomes" id="UP000051957">
    <property type="component" value="Unassembled WGS sequence"/>
</dbReference>